<sequence>MSILHTIPEADADATTAAMYDDDIADQGFVAAHTKVMALNPGAYAAWEALIGEIARPLGLRRYELVTLAAARGTRSRHCRLAHGRRSLALFEGDQLVRIAADYRDADLSPAEVAMMAYAERVGRDSDRMTDADSLTLRQHGFSDREILDITLAAAARNYYSRAIQALAVDVDVPEDIGPELRDALLRGL</sequence>
<dbReference type="PANTHER" id="PTHR35446">
    <property type="entry name" value="SI:CH211-175M2.5"/>
    <property type="match status" value="1"/>
</dbReference>
<evidence type="ECO:0000313" key="1">
    <source>
        <dbReference type="EMBL" id="ROR81303.1"/>
    </source>
</evidence>
<proteinExistence type="predicted"/>
<organism evidence="1 2">
    <name type="scientific">Plantibacter flavus</name>
    <dbReference type="NCBI Taxonomy" id="150123"/>
    <lineage>
        <taxon>Bacteria</taxon>
        <taxon>Bacillati</taxon>
        <taxon>Actinomycetota</taxon>
        <taxon>Actinomycetes</taxon>
        <taxon>Micrococcales</taxon>
        <taxon>Microbacteriaceae</taxon>
        <taxon>Plantibacter</taxon>
    </lineage>
</organism>
<keyword evidence="1" id="KW-0575">Peroxidase</keyword>
<dbReference type="AlphaFoldDB" id="A0A3N2C1B9"/>
<dbReference type="InterPro" id="IPR029032">
    <property type="entry name" value="AhpD-like"/>
</dbReference>
<keyword evidence="1" id="KW-0560">Oxidoreductase</keyword>
<dbReference type="Gene3D" id="1.20.1290.10">
    <property type="entry name" value="AhpD-like"/>
    <property type="match status" value="1"/>
</dbReference>
<dbReference type="PANTHER" id="PTHR35446:SF2">
    <property type="entry name" value="CARBOXYMUCONOLACTONE DECARBOXYLASE-LIKE DOMAIN-CONTAINING PROTEIN"/>
    <property type="match status" value="1"/>
</dbReference>
<name>A0A3N2C1B9_9MICO</name>
<evidence type="ECO:0000313" key="2">
    <source>
        <dbReference type="Proteomes" id="UP000266915"/>
    </source>
</evidence>
<accession>A0A3N2C1B9</accession>
<dbReference type="SUPFAM" id="SSF69118">
    <property type="entry name" value="AhpD-like"/>
    <property type="match status" value="1"/>
</dbReference>
<comment type="caution">
    <text evidence="1">The sequence shown here is derived from an EMBL/GenBank/DDBJ whole genome shotgun (WGS) entry which is preliminary data.</text>
</comment>
<reference evidence="1 2" key="1">
    <citation type="submission" date="2018-11" db="EMBL/GenBank/DDBJ databases">
        <title>Sequencing the genomes of 1000 actinobacteria strains.</title>
        <authorList>
            <person name="Klenk H.-P."/>
        </authorList>
    </citation>
    <scope>NUCLEOTIDE SEQUENCE [LARGE SCALE GENOMIC DNA]</scope>
    <source>
        <strain evidence="1 2">DSM 14012</strain>
    </source>
</reference>
<dbReference type="Proteomes" id="UP000266915">
    <property type="component" value="Unassembled WGS sequence"/>
</dbReference>
<dbReference type="EMBL" id="RKHL01000001">
    <property type="protein sequence ID" value="ROR81303.1"/>
    <property type="molecule type" value="Genomic_DNA"/>
</dbReference>
<gene>
    <name evidence="1" type="ORF">EDD42_1359</name>
</gene>
<keyword evidence="2" id="KW-1185">Reference proteome</keyword>
<dbReference type="RefSeq" id="WP_085510502.1">
    <property type="nucleotide sequence ID" value="NZ_FXAP01000001.1"/>
</dbReference>
<dbReference type="GO" id="GO:0004601">
    <property type="term" value="F:peroxidase activity"/>
    <property type="evidence" value="ECO:0007669"/>
    <property type="project" value="UniProtKB-KW"/>
</dbReference>
<protein>
    <submittedName>
        <fullName evidence="1">Putative peroxidase-related enzyme</fullName>
    </submittedName>
</protein>